<dbReference type="STRING" id="7232.A0A484B646"/>
<protein>
    <recommendedName>
        <fullName evidence="6">PH domain-containing protein</fullName>
    </recommendedName>
</protein>
<evidence type="ECO:0000256" key="2">
    <source>
        <dbReference type="ARBA" id="ARBA00022771"/>
    </source>
</evidence>
<evidence type="ECO:0000313" key="7">
    <source>
        <dbReference type="EMBL" id="TDG44306.1"/>
    </source>
</evidence>
<dbReference type="SUPFAM" id="SSF50729">
    <property type="entry name" value="PH domain-like"/>
    <property type="match status" value="1"/>
</dbReference>
<name>A0A484B646_DRONA</name>
<gene>
    <name evidence="7" type="ORF">AWZ03_009279</name>
</gene>
<dbReference type="OrthoDB" id="28230at2759"/>
<organism evidence="7 8">
    <name type="scientific">Drosophila navojoa</name>
    <name type="common">Fruit fly</name>
    <dbReference type="NCBI Taxonomy" id="7232"/>
    <lineage>
        <taxon>Eukaryota</taxon>
        <taxon>Metazoa</taxon>
        <taxon>Ecdysozoa</taxon>
        <taxon>Arthropoda</taxon>
        <taxon>Hexapoda</taxon>
        <taxon>Insecta</taxon>
        <taxon>Pterygota</taxon>
        <taxon>Neoptera</taxon>
        <taxon>Endopterygota</taxon>
        <taxon>Diptera</taxon>
        <taxon>Brachycera</taxon>
        <taxon>Muscomorpha</taxon>
        <taxon>Ephydroidea</taxon>
        <taxon>Drosophilidae</taxon>
        <taxon>Drosophila</taxon>
    </lineage>
</organism>
<keyword evidence="2 4" id="KW-0863">Zinc-finger</keyword>
<dbReference type="Proteomes" id="UP000295192">
    <property type="component" value="Unassembled WGS sequence"/>
</dbReference>
<reference evidence="7 8" key="1">
    <citation type="journal article" date="2019" name="J. Hered.">
        <title>An Improved Genome Assembly for Drosophila navojoa, the Basal Species in the mojavensis Cluster.</title>
        <authorList>
            <person name="Vanderlinde T."/>
            <person name="Dupim E.G."/>
            <person name="Nazario-Yepiz N.O."/>
            <person name="Carvalho A.B."/>
        </authorList>
    </citation>
    <scope>NUCLEOTIDE SEQUENCE [LARGE SCALE GENOMIC DNA]</scope>
    <source>
        <strain evidence="7">Navoj_Jal97</strain>
        <tissue evidence="7">Whole organism</tissue>
    </source>
</reference>
<feature type="domain" description="PH" evidence="6">
    <location>
        <begin position="1"/>
        <end position="116"/>
    </location>
</feature>
<evidence type="ECO:0000256" key="3">
    <source>
        <dbReference type="ARBA" id="ARBA00022833"/>
    </source>
</evidence>
<evidence type="ECO:0000256" key="4">
    <source>
        <dbReference type="PROSITE-ProRule" id="PRU00432"/>
    </source>
</evidence>
<dbReference type="InterPro" id="IPR011993">
    <property type="entry name" value="PH-like_dom_sf"/>
</dbReference>
<keyword evidence="5" id="KW-0812">Transmembrane</keyword>
<feature type="transmembrane region" description="Helical" evidence="5">
    <location>
        <begin position="232"/>
        <end position="252"/>
    </location>
</feature>
<dbReference type="PROSITE" id="PS51113">
    <property type="entry name" value="ZF_BTK"/>
    <property type="match status" value="1"/>
</dbReference>
<dbReference type="PROSITE" id="PS50003">
    <property type="entry name" value="PH_DOMAIN"/>
    <property type="match status" value="1"/>
</dbReference>
<keyword evidence="3" id="KW-0862">Zinc</keyword>
<dbReference type="GO" id="GO:0008270">
    <property type="term" value="F:zinc ion binding"/>
    <property type="evidence" value="ECO:0007669"/>
    <property type="project" value="UniProtKB-KW"/>
</dbReference>
<keyword evidence="5" id="KW-1133">Transmembrane helix</keyword>
<proteinExistence type="predicted"/>
<accession>A0A484B646</accession>
<comment type="caution">
    <text evidence="7">The sequence shown here is derived from an EMBL/GenBank/DDBJ whole genome shotgun (WGS) entry which is preliminary data.</text>
</comment>
<evidence type="ECO:0000313" key="8">
    <source>
        <dbReference type="Proteomes" id="UP000295192"/>
    </source>
</evidence>
<keyword evidence="5" id="KW-0472">Membrane</keyword>
<dbReference type="AlphaFoldDB" id="A0A484B646"/>
<keyword evidence="8" id="KW-1185">Reference proteome</keyword>
<evidence type="ECO:0000256" key="1">
    <source>
        <dbReference type="ARBA" id="ARBA00022723"/>
    </source>
</evidence>
<dbReference type="InterPro" id="IPR001562">
    <property type="entry name" value="Znf_Btk_motif"/>
</dbReference>
<keyword evidence="1" id="KW-0479">Metal-binding</keyword>
<sequence length="270" mass="30078">MLKVLESTVQYGKLVLSLKRRRERGRINLKGVRLVEEATVSGEGGDPFAPDGYPFQVGYCETTSTTAAQQQAAEQQHLGEGQHLVGRAVPQYTLYVIANSEKERSEWIRAIRQVCEDTNTPKSYRYHPGLWSGKKWSCCKGTARSTFGCRAAAHWREANNNPSKKIIMNMSGIATLHSSKFRLHSCWPKCLMAAIVSSSSSSSSSFCTLWYFRTSKIPDLGKTNSRYCVLCPLPLCLSIVCSLFIASLAYCLERGLRTDRPSRGQTYGIA</sequence>
<dbReference type="EMBL" id="LSRL02000109">
    <property type="protein sequence ID" value="TDG44306.1"/>
    <property type="molecule type" value="Genomic_DNA"/>
</dbReference>
<dbReference type="Gene3D" id="2.30.29.30">
    <property type="entry name" value="Pleckstrin-homology domain (PH domain)/Phosphotyrosine-binding domain (PTB)"/>
    <property type="match status" value="1"/>
</dbReference>
<dbReference type="GO" id="GO:0035556">
    <property type="term" value="P:intracellular signal transduction"/>
    <property type="evidence" value="ECO:0007669"/>
    <property type="project" value="InterPro"/>
</dbReference>
<evidence type="ECO:0000259" key="6">
    <source>
        <dbReference type="PROSITE" id="PS50003"/>
    </source>
</evidence>
<dbReference type="InterPro" id="IPR001849">
    <property type="entry name" value="PH_domain"/>
</dbReference>
<evidence type="ECO:0000256" key="5">
    <source>
        <dbReference type="SAM" id="Phobius"/>
    </source>
</evidence>
<dbReference type="Pfam" id="PF00779">
    <property type="entry name" value="BTK"/>
    <property type="match status" value="1"/>
</dbReference>